<dbReference type="SUPFAM" id="SSF49503">
    <property type="entry name" value="Cupredoxins"/>
    <property type="match status" value="3"/>
</dbReference>
<feature type="domain" description="EfeO-type cupredoxin-like" evidence="16">
    <location>
        <begin position="455"/>
        <end position="519"/>
    </location>
</feature>
<gene>
    <name evidence="17" type="ORF">SAMN05192576_3027</name>
</gene>
<keyword evidence="14" id="KW-0812">Transmembrane</keyword>
<feature type="domain" description="Plastocyanin-like" evidence="15">
    <location>
        <begin position="605"/>
        <end position="714"/>
    </location>
</feature>
<evidence type="ECO:0000313" key="17">
    <source>
        <dbReference type="EMBL" id="SDN93626.1"/>
    </source>
</evidence>
<dbReference type="Pfam" id="PF07732">
    <property type="entry name" value="Cu-oxidase_3"/>
    <property type="match status" value="1"/>
</dbReference>
<dbReference type="GO" id="GO:0005507">
    <property type="term" value="F:copper ion binding"/>
    <property type="evidence" value="ECO:0007669"/>
    <property type="project" value="InterPro"/>
</dbReference>
<dbReference type="PANTHER" id="PTHR11709:SF394">
    <property type="entry name" value="FI03373P-RELATED"/>
    <property type="match status" value="1"/>
</dbReference>
<comment type="catalytic activity">
    <reaction evidence="11">
        <text>nitric oxide + Fe(III)-[cytochrome c] + H2O = Fe(II)-[cytochrome c] + nitrite + 2 H(+)</text>
        <dbReference type="Rhea" id="RHEA:15233"/>
        <dbReference type="Rhea" id="RHEA-COMP:10350"/>
        <dbReference type="Rhea" id="RHEA-COMP:14399"/>
        <dbReference type="ChEBI" id="CHEBI:15377"/>
        <dbReference type="ChEBI" id="CHEBI:15378"/>
        <dbReference type="ChEBI" id="CHEBI:16301"/>
        <dbReference type="ChEBI" id="CHEBI:16480"/>
        <dbReference type="ChEBI" id="CHEBI:29033"/>
        <dbReference type="ChEBI" id="CHEBI:29034"/>
        <dbReference type="EC" id="1.7.2.1"/>
    </reaction>
</comment>
<dbReference type="CDD" id="cd04208">
    <property type="entry name" value="CuRO_2_CuNIR"/>
    <property type="match status" value="1"/>
</dbReference>
<dbReference type="SUPFAM" id="SSF81442">
    <property type="entry name" value="Cytochrome c oxidase subunit I-like"/>
    <property type="match status" value="1"/>
</dbReference>
<evidence type="ECO:0000256" key="9">
    <source>
        <dbReference type="ARBA" id="ARBA00023002"/>
    </source>
</evidence>
<protein>
    <recommendedName>
        <fullName evidence="6">Copper-containing nitrite reductase</fullName>
        <ecNumber evidence="5">1.7.2.1</ecNumber>
    </recommendedName>
</protein>
<evidence type="ECO:0000256" key="10">
    <source>
        <dbReference type="ARBA" id="ARBA00023008"/>
    </source>
</evidence>
<name>A0A1H0FG98_9ACTN</name>
<dbReference type="InterPro" id="IPR008972">
    <property type="entry name" value="Cupredoxin"/>
</dbReference>
<feature type="transmembrane region" description="Helical" evidence="14">
    <location>
        <begin position="107"/>
        <end position="126"/>
    </location>
</feature>
<sequence length="860" mass="90365">MTPERPRGFWPMRDLPVVGWLLATVAIALLHPFVPAPRWLLIHLLLLGAATHSILVWSRYFTDALLHSPDDPDDRRRQNRRLVLLNAGVVVVVTGVLASAWPVTIAGGTAVALAVVWHGATLVARLRAALPARFAVTVRYYVASAALLPVGITVGVVLAKVQTDPWHQRLLVAHASVNLLGWIGITAVGTLVTLWPTMLRTRVAPGSERAAARALPLLVLGVLVAGGGALADVRLLAAAGFALYLAGLALMARPFVTAARQHPPNGFATYSVGAAALWLTGCLLVLVVAIASAGSWARADERFTWLTPYLAAGFGAQLLLGALSYLVPVALGGGPAPVRAATAELDRGAAARVVATNAGLLVCLLPVPVPVRVLASAVVLVALASFLPLLVRGLRASRKVRGGAEPPPARPAHRPRQAALALAVVLVAVTAGAVTEQAGLASFREEPVAAGVTPTGHTTVVEIEAHDMRFFPDTVDVPAGDALVIELTNTDDEDVHDLVLDDETDSGRLAPGDSTTMEVGIVGRDVAGWCSVIGHHQMGMVLTIRAIGAPASATPGPEASPAADDVHGSHHHGSDPDGPAPGFVAHDARLPAVPPGRVHRRTITVQDTVREVAPGVTQTSWTFDGSVPGPTLHGRVGDRFVVTLVNEASVGHSIDFHAGSRAPDRVMRTIPPGGRLVYRFTATRAGIWMYHCSTMPMSAHIANGLFGAVVIDPPGLPPVDRTYVLLQSELYLGPEGGEVDADKVNAETPDHVVFNGYANQYDHQPLPARVGERVRIWVLDAGPSRATSFHVVGGQFDATYAEGAWLLRPGSSGGSQALALAPSQGGFVELTFDEPGRYPFVSHVMVDAERGAHGIFAVVR</sequence>
<evidence type="ECO:0000256" key="4">
    <source>
        <dbReference type="ARBA" id="ARBA00011233"/>
    </source>
</evidence>
<feature type="binding site" description="type 1 copper site" evidence="12">
    <location>
        <position position="700"/>
    </location>
    <ligand>
        <name>Cu cation</name>
        <dbReference type="ChEBI" id="CHEBI:23378"/>
        <label>1</label>
    </ligand>
</feature>
<feature type="transmembrane region" description="Helical" evidence="14">
    <location>
        <begin position="418"/>
        <end position="435"/>
    </location>
</feature>
<dbReference type="PRINTS" id="PR00695">
    <property type="entry name" value="CUNO2RDTASE"/>
</dbReference>
<organism evidence="17 18">
    <name type="scientific">Nocardioides szechwanensis</name>
    <dbReference type="NCBI Taxonomy" id="1005944"/>
    <lineage>
        <taxon>Bacteria</taxon>
        <taxon>Bacillati</taxon>
        <taxon>Actinomycetota</taxon>
        <taxon>Actinomycetes</taxon>
        <taxon>Propionibacteriales</taxon>
        <taxon>Nocardioidaceae</taxon>
        <taxon>Nocardioides</taxon>
    </lineage>
</organism>
<dbReference type="CDD" id="cd11020">
    <property type="entry name" value="CuRO_1_CuNIR"/>
    <property type="match status" value="1"/>
</dbReference>
<accession>A0A1H0FG98</accession>
<feature type="binding site" description="type 1 copper site" evidence="12">
    <location>
        <position position="657"/>
    </location>
    <ligand>
        <name>Cu cation</name>
        <dbReference type="ChEBI" id="CHEBI:23378"/>
        <label>1</label>
    </ligand>
</feature>
<dbReference type="EMBL" id="FNIC01000005">
    <property type="protein sequence ID" value="SDN93626.1"/>
    <property type="molecule type" value="Genomic_DNA"/>
</dbReference>
<comment type="similarity">
    <text evidence="3">Belongs to the multicopper oxidase family.</text>
</comment>
<comment type="cofactor">
    <cofactor evidence="2 12">
        <name>Cu(2+)</name>
        <dbReference type="ChEBI" id="CHEBI:29036"/>
    </cofactor>
</comment>
<evidence type="ECO:0000256" key="13">
    <source>
        <dbReference type="SAM" id="MobiDB-lite"/>
    </source>
</evidence>
<dbReference type="InterPro" id="IPR036927">
    <property type="entry name" value="Cyt_c_oxase-like_su1_sf"/>
</dbReference>
<dbReference type="STRING" id="1005944.SAMN05192576_3027"/>
<evidence type="ECO:0000256" key="1">
    <source>
        <dbReference type="ARBA" id="ARBA00001960"/>
    </source>
</evidence>
<proteinExistence type="inferred from homology"/>
<evidence type="ECO:0000256" key="11">
    <source>
        <dbReference type="ARBA" id="ARBA00049340"/>
    </source>
</evidence>
<keyword evidence="14" id="KW-1133">Transmembrane helix</keyword>
<dbReference type="RefSeq" id="WP_245715300.1">
    <property type="nucleotide sequence ID" value="NZ_BKAE01000018.1"/>
</dbReference>
<dbReference type="InterPro" id="IPR011707">
    <property type="entry name" value="Cu-oxidase-like_N"/>
</dbReference>
<keyword evidence="18" id="KW-1185">Reference proteome</keyword>
<keyword evidence="9" id="KW-0560">Oxidoreductase</keyword>
<feature type="region of interest" description="Disordered" evidence="13">
    <location>
        <begin position="552"/>
        <end position="590"/>
    </location>
</feature>
<feature type="transmembrane region" description="Helical" evidence="14">
    <location>
        <begin position="82"/>
        <end position="101"/>
    </location>
</feature>
<evidence type="ECO:0000259" key="15">
    <source>
        <dbReference type="Pfam" id="PF07732"/>
    </source>
</evidence>
<dbReference type="AlphaFoldDB" id="A0A1H0FG98"/>
<dbReference type="GO" id="GO:0050421">
    <property type="term" value="F:nitrite reductase (NO-forming) activity"/>
    <property type="evidence" value="ECO:0007669"/>
    <property type="project" value="UniProtKB-EC"/>
</dbReference>
<feature type="transmembrane region" description="Helical" evidence="14">
    <location>
        <begin position="373"/>
        <end position="391"/>
    </location>
</feature>
<dbReference type="Gene3D" id="2.60.40.420">
    <property type="entry name" value="Cupredoxins - blue copper proteins"/>
    <property type="match status" value="3"/>
</dbReference>
<evidence type="ECO:0000256" key="3">
    <source>
        <dbReference type="ARBA" id="ARBA00010609"/>
    </source>
</evidence>
<feature type="transmembrane region" description="Helical" evidence="14">
    <location>
        <begin position="40"/>
        <end position="61"/>
    </location>
</feature>
<evidence type="ECO:0000259" key="16">
    <source>
        <dbReference type="Pfam" id="PF13473"/>
    </source>
</evidence>
<feature type="binding site" description="type 1 copper site" evidence="12">
    <location>
        <position position="692"/>
    </location>
    <ligand>
        <name>Cu cation</name>
        <dbReference type="ChEBI" id="CHEBI:23378"/>
        <label>1</label>
    </ligand>
</feature>
<feature type="transmembrane region" description="Helical" evidence="14">
    <location>
        <begin position="268"/>
        <end position="297"/>
    </location>
</feature>
<feature type="binding site" description="type 1 copper site" evidence="12">
    <location>
        <position position="652"/>
    </location>
    <ligand>
        <name>Cu cation</name>
        <dbReference type="ChEBI" id="CHEBI:23378"/>
        <label>1</label>
    </ligand>
</feature>
<comment type="cofactor">
    <cofactor evidence="1 12">
        <name>Cu(+)</name>
        <dbReference type="ChEBI" id="CHEBI:49552"/>
    </cofactor>
</comment>
<dbReference type="Proteomes" id="UP000199004">
    <property type="component" value="Unassembled WGS sequence"/>
</dbReference>
<reference evidence="17 18" key="1">
    <citation type="submission" date="2016-10" db="EMBL/GenBank/DDBJ databases">
        <authorList>
            <person name="de Groot N.N."/>
        </authorList>
    </citation>
    <scope>NUCLEOTIDE SEQUENCE [LARGE SCALE GENOMIC DNA]</scope>
    <source>
        <strain evidence="17 18">CGMCC 1.11147</strain>
    </source>
</reference>
<keyword evidence="14" id="KW-0472">Membrane</keyword>
<comment type="subunit">
    <text evidence="4">Homotrimer.</text>
</comment>
<evidence type="ECO:0000313" key="18">
    <source>
        <dbReference type="Proteomes" id="UP000199004"/>
    </source>
</evidence>
<feature type="binding site" description="type 1 copper site" evidence="12">
    <location>
        <position position="691"/>
    </location>
    <ligand>
        <name>Cu cation</name>
        <dbReference type="ChEBI" id="CHEBI:23378"/>
        <label>1</label>
    </ligand>
</feature>
<feature type="binding site" description="type 1 copper site" evidence="12">
    <location>
        <position position="843"/>
    </location>
    <ligand>
        <name>Cu cation</name>
        <dbReference type="ChEBI" id="CHEBI:23378"/>
        <label>1</label>
    </ligand>
</feature>
<feature type="transmembrane region" description="Helical" evidence="14">
    <location>
        <begin position="210"/>
        <end position="230"/>
    </location>
</feature>
<evidence type="ECO:0000256" key="5">
    <source>
        <dbReference type="ARBA" id="ARBA00011882"/>
    </source>
</evidence>
<evidence type="ECO:0000256" key="12">
    <source>
        <dbReference type="PIRSR" id="PIRSR601287-1"/>
    </source>
</evidence>
<keyword evidence="7 12" id="KW-0479">Metal-binding</keyword>
<feature type="transmembrane region" description="Helical" evidence="14">
    <location>
        <begin position="309"/>
        <end position="328"/>
    </location>
</feature>
<feature type="compositionally biased region" description="Basic and acidic residues" evidence="13">
    <location>
        <begin position="564"/>
        <end position="575"/>
    </location>
</feature>
<feature type="transmembrane region" description="Helical" evidence="14">
    <location>
        <begin position="179"/>
        <end position="198"/>
    </location>
</feature>
<feature type="transmembrane region" description="Helical" evidence="14">
    <location>
        <begin position="15"/>
        <end position="34"/>
    </location>
</feature>
<evidence type="ECO:0000256" key="7">
    <source>
        <dbReference type="ARBA" id="ARBA00022723"/>
    </source>
</evidence>
<keyword evidence="8" id="KW-0677">Repeat</keyword>
<evidence type="ECO:0000256" key="14">
    <source>
        <dbReference type="SAM" id="Phobius"/>
    </source>
</evidence>
<dbReference type="InterPro" id="IPR001287">
    <property type="entry name" value="NO2-reductase_Cu"/>
</dbReference>
<dbReference type="InterPro" id="IPR028096">
    <property type="entry name" value="EfeO_Cupredoxin"/>
</dbReference>
<feature type="transmembrane region" description="Helical" evidence="14">
    <location>
        <begin position="138"/>
        <end position="159"/>
    </location>
</feature>
<evidence type="ECO:0000256" key="2">
    <source>
        <dbReference type="ARBA" id="ARBA00001973"/>
    </source>
</evidence>
<dbReference type="Pfam" id="PF13473">
    <property type="entry name" value="Cupredoxin_1"/>
    <property type="match status" value="1"/>
</dbReference>
<dbReference type="InterPro" id="IPR045087">
    <property type="entry name" value="Cu-oxidase_fam"/>
</dbReference>
<dbReference type="PANTHER" id="PTHR11709">
    <property type="entry name" value="MULTI-COPPER OXIDASE"/>
    <property type="match status" value="1"/>
</dbReference>
<keyword evidence="10 12" id="KW-0186">Copper</keyword>
<evidence type="ECO:0000256" key="8">
    <source>
        <dbReference type="ARBA" id="ARBA00022737"/>
    </source>
</evidence>
<dbReference type="EC" id="1.7.2.1" evidence="5"/>
<evidence type="ECO:0000256" key="6">
    <source>
        <dbReference type="ARBA" id="ARBA00017290"/>
    </source>
</evidence>